<name>A0A165Z5A9_EXIGL</name>
<evidence type="ECO:0000256" key="7">
    <source>
        <dbReference type="ARBA" id="ARBA00023033"/>
    </source>
</evidence>
<keyword evidence="9" id="KW-1185">Reference proteome</keyword>
<proteinExistence type="inferred from homology"/>
<evidence type="ECO:0000256" key="2">
    <source>
        <dbReference type="ARBA" id="ARBA00010617"/>
    </source>
</evidence>
<dbReference type="EMBL" id="KV426605">
    <property type="protein sequence ID" value="KZV79489.1"/>
    <property type="molecule type" value="Genomic_DNA"/>
</dbReference>
<dbReference type="STRING" id="1314781.A0A165Z5A9"/>
<dbReference type="Proteomes" id="UP000077266">
    <property type="component" value="Unassembled WGS sequence"/>
</dbReference>
<dbReference type="GO" id="GO:0016705">
    <property type="term" value="F:oxidoreductase activity, acting on paired donors, with incorporation or reduction of molecular oxygen"/>
    <property type="evidence" value="ECO:0007669"/>
    <property type="project" value="InterPro"/>
</dbReference>
<evidence type="ECO:0000256" key="4">
    <source>
        <dbReference type="ARBA" id="ARBA00022723"/>
    </source>
</evidence>
<evidence type="ECO:0000256" key="5">
    <source>
        <dbReference type="ARBA" id="ARBA00023002"/>
    </source>
</evidence>
<evidence type="ECO:0000256" key="6">
    <source>
        <dbReference type="ARBA" id="ARBA00023004"/>
    </source>
</evidence>
<evidence type="ECO:0000256" key="1">
    <source>
        <dbReference type="ARBA" id="ARBA00001971"/>
    </source>
</evidence>
<dbReference type="GO" id="GO:0005506">
    <property type="term" value="F:iron ion binding"/>
    <property type="evidence" value="ECO:0007669"/>
    <property type="project" value="InterPro"/>
</dbReference>
<dbReference type="PANTHER" id="PTHR46300:SF8">
    <property type="entry name" value="CYTOCHROME P450 2E1"/>
    <property type="match status" value="1"/>
</dbReference>
<keyword evidence="5" id="KW-0560">Oxidoreductase</keyword>
<keyword evidence="3" id="KW-0349">Heme</keyword>
<organism evidence="8 9">
    <name type="scientific">Exidia glandulosa HHB12029</name>
    <dbReference type="NCBI Taxonomy" id="1314781"/>
    <lineage>
        <taxon>Eukaryota</taxon>
        <taxon>Fungi</taxon>
        <taxon>Dikarya</taxon>
        <taxon>Basidiomycota</taxon>
        <taxon>Agaricomycotina</taxon>
        <taxon>Agaricomycetes</taxon>
        <taxon>Auriculariales</taxon>
        <taxon>Exidiaceae</taxon>
        <taxon>Exidia</taxon>
    </lineage>
</organism>
<dbReference type="InParanoid" id="A0A165Z5A9"/>
<comment type="cofactor">
    <cofactor evidence="1">
        <name>heme</name>
        <dbReference type="ChEBI" id="CHEBI:30413"/>
    </cofactor>
</comment>
<dbReference type="OrthoDB" id="1470350at2759"/>
<reference evidence="8 9" key="1">
    <citation type="journal article" date="2016" name="Mol. Biol. Evol.">
        <title>Comparative Genomics of Early-Diverging Mushroom-Forming Fungi Provides Insights into the Origins of Lignocellulose Decay Capabilities.</title>
        <authorList>
            <person name="Nagy L.G."/>
            <person name="Riley R."/>
            <person name="Tritt A."/>
            <person name="Adam C."/>
            <person name="Daum C."/>
            <person name="Floudas D."/>
            <person name="Sun H."/>
            <person name="Yadav J.S."/>
            <person name="Pangilinan J."/>
            <person name="Larsson K.H."/>
            <person name="Matsuura K."/>
            <person name="Barry K."/>
            <person name="Labutti K."/>
            <person name="Kuo R."/>
            <person name="Ohm R.A."/>
            <person name="Bhattacharya S.S."/>
            <person name="Shirouzu T."/>
            <person name="Yoshinaga Y."/>
            <person name="Martin F.M."/>
            <person name="Grigoriev I.V."/>
            <person name="Hibbett D.S."/>
        </authorList>
    </citation>
    <scope>NUCLEOTIDE SEQUENCE [LARGE SCALE GENOMIC DNA]</scope>
    <source>
        <strain evidence="8 9">HHB12029</strain>
    </source>
</reference>
<comment type="similarity">
    <text evidence="2">Belongs to the cytochrome P450 family.</text>
</comment>
<evidence type="ECO:0008006" key="10">
    <source>
        <dbReference type="Google" id="ProtNLM"/>
    </source>
</evidence>
<protein>
    <recommendedName>
        <fullName evidence="10">Cytochrome P450</fullName>
    </recommendedName>
</protein>
<sequence length="68" mass="7525">MASLVPIPHPPGYPLVGNIFDLDPEVPLQALEDFAKVYGEIYSLTFFGNTVNVVNSHALALEILDERR</sequence>
<dbReference type="SUPFAM" id="SSF48264">
    <property type="entry name" value="Cytochrome P450"/>
    <property type="match status" value="1"/>
</dbReference>
<evidence type="ECO:0000313" key="9">
    <source>
        <dbReference type="Proteomes" id="UP000077266"/>
    </source>
</evidence>
<dbReference type="InterPro" id="IPR001128">
    <property type="entry name" value="Cyt_P450"/>
</dbReference>
<evidence type="ECO:0000256" key="3">
    <source>
        <dbReference type="ARBA" id="ARBA00022617"/>
    </source>
</evidence>
<dbReference type="Gene3D" id="1.10.630.10">
    <property type="entry name" value="Cytochrome P450"/>
    <property type="match status" value="1"/>
</dbReference>
<dbReference type="AlphaFoldDB" id="A0A165Z5A9"/>
<gene>
    <name evidence="8" type="ORF">EXIGLDRAFT_782227</name>
</gene>
<accession>A0A165Z5A9</accession>
<dbReference type="Pfam" id="PF00067">
    <property type="entry name" value="p450"/>
    <property type="match status" value="1"/>
</dbReference>
<keyword evidence="6" id="KW-0408">Iron</keyword>
<keyword evidence="7" id="KW-0503">Monooxygenase</keyword>
<dbReference type="InterPro" id="IPR050364">
    <property type="entry name" value="Cytochrome_P450_fung"/>
</dbReference>
<evidence type="ECO:0000313" key="8">
    <source>
        <dbReference type="EMBL" id="KZV79489.1"/>
    </source>
</evidence>
<dbReference type="GO" id="GO:0020037">
    <property type="term" value="F:heme binding"/>
    <property type="evidence" value="ECO:0007669"/>
    <property type="project" value="InterPro"/>
</dbReference>
<dbReference type="InterPro" id="IPR036396">
    <property type="entry name" value="Cyt_P450_sf"/>
</dbReference>
<dbReference type="PANTHER" id="PTHR46300">
    <property type="entry name" value="P450, PUTATIVE (EUROFUNG)-RELATED-RELATED"/>
    <property type="match status" value="1"/>
</dbReference>
<feature type="non-terminal residue" evidence="8">
    <location>
        <position position="68"/>
    </location>
</feature>
<dbReference type="GO" id="GO:0004497">
    <property type="term" value="F:monooxygenase activity"/>
    <property type="evidence" value="ECO:0007669"/>
    <property type="project" value="UniProtKB-KW"/>
</dbReference>
<keyword evidence="4" id="KW-0479">Metal-binding</keyword>